<dbReference type="EMBL" id="ML986669">
    <property type="protein sequence ID" value="KAF2260931.1"/>
    <property type="molecule type" value="Genomic_DNA"/>
</dbReference>
<dbReference type="OrthoDB" id="419598at2759"/>
<dbReference type="PANTHER" id="PTHR43162:SF1">
    <property type="entry name" value="PRESTALK A DIFFERENTIATION PROTEIN A"/>
    <property type="match status" value="1"/>
</dbReference>
<accession>A0A9P4K2Y6</accession>
<evidence type="ECO:0000256" key="4">
    <source>
        <dbReference type="ARBA" id="ARBA00023002"/>
    </source>
</evidence>
<comment type="caution">
    <text evidence="5">The sequence shown here is derived from an EMBL/GenBank/DDBJ whole genome shotgun (WGS) entry which is preliminary data.</text>
</comment>
<dbReference type="NCBIfam" id="TIGR03649">
    <property type="entry name" value="ergot_EASG"/>
    <property type="match status" value="1"/>
</dbReference>
<gene>
    <name evidence="5" type="ORF">CC78DRAFT_383535</name>
</gene>
<comment type="similarity">
    <text evidence="2">Belongs to the fgaFS/easG family.</text>
</comment>
<dbReference type="InterPro" id="IPR019901">
    <property type="entry name" value="Ergot_alkaloid_biosynthesis"/>
</dbReference>
<dbReference type="Gene3D" id="3.90.25.10">
    <property type="entry name" value="UDP-galactose 4-epimerase, domain 1"/>
    <property type="match status" value="1"/>
</dbReference>
<comment type="pathway">
    <text evidence="1">Alkaloid biosynthesis; ergot alkaloid biosynthesis.</text>
</comment>
<evidence type="ECO:0000313" key="5">
    <source>
        <dbReference type="EMBL" id="KAF2260931.1"/>
    </source>
</evidence>
<dbReference type="Gene3D" id="3.40.50.720">
    <property type="entry name" value="NAD(P)-binding Rossmann-like Domain"/>
    <property type="match status" value="1"/>
</dbReference>
<dbReference type="Proteomes" id="UP000800093">
    <property type="component" value="Unassembled WGS sequence"/>
</dbReference>
<dbReference type="AlphaFoldDB" id="A0A9P4K2Y6"/>
<dbReference type="GO" id="GO:0009820">
    <property type="term" value="P:alkaloid metabolic process"/>
    <property type="evidence" value="ECO:0007669"/>
    <property type="project" value="UniProtKB-KW"/>
</dbReference>
<dbReference type="GO" id="GO:0016491">
    <property type="term" value="F:oxidoreductase activity"/>
    <property type="evidence" value="ECO:0007669"/>
    <property type="project" value="UniProtKB-KW"/>
</dbReference>
<keyword evidence="4" id="KW-0560">Oxidoreductase</keyword>
<sequence>MTILVTGSVGKTSIRLASLLKSGNIPYIIATRRDSIPNHPATKFDWLDESTWANPFKDATISAAYLVPPDNVEPAPIVNKFIDYAISNGAHKFVFLGGSSTQKGGMYVGTVWSHLEEIGAQFAFLRPTWFMENFSESQHWRSIKEESQFYTAAEDGKIPFVSADDISEAAFCFLTGKKEFENRDYMILGPALLSHDEIAVILSNVLGRPIRHVRKSQEEMVEHYTKLGITPLFANFLSALETYARAGSEASFENSLEAIIGRRGVSFKEWASEQAKKGTWA</sequence>
<dbReference type="SUPFAM" id="SSF51735">
    <property type="entry name" value="NAD(P)-binding Rossmann-fold domains"/>
    <property type="match status" value="1"/>
</dbReference>
<dbReference type="PANTHER" id="PTHR43162">
    <property type="match status" value="1"/>
</dbReference>
<evidence type="ECO:0000256" key="2">
    <source>
        <dbReference type="ARBA" id="ARBA00005372"/>
    </source>
</evidence>
<proteinExistence type="inferred from homology"/>
<keyword evidence="3" id="KW-0017">Alkaloid metabolism</keyword>
<name>A0A9P4K2Y6_9PLEO</name>
<evidence type="ECO:0000256" key="3">
    <source>
        <dbReference type="ARBA" id="ARBA00022589"/>
    </source>
</evidence>
<dbReference type="InterPro" id="IPR051604">
    <property type="entry name" value="Ergot_Alk_Oxidoreductase"/>
</dbReference>
<keyword evidence="6" id="KW-1185">Reference proteome</keyword>
<organism evidence="5 6">
    <name type="scientific">Lojkania enalia</name>
    <dbReference type="NCBI Taxonomy" id="147567"/>
    <lineage>
        <taxon>Eukaryota</taxon>
        <taxon>Fungi</taxon>
        <taxon>Dikarya</taxon>
        <taxon>Ascomycota</taxon>
        <taxon>Pezizomycotina</taxon>
        <taxon>Dothideomycetes</taxon>
        <taxon>Pleosporomycetidae</taxon>
        <taxon>Pleosporales</taxon>
        <taxon>Pleosporales incertae sedis</taxon>
        <taxon>Lojkania</taxon>
    </lineage>
</organism>
<protein>
    <submittedName>
        <fullName evidence="5">NAD(P)-binding protein</fullName>
    </submittedName>
</protein>
<reference evidence="6" key="1">
    <citation type="journal article" date="2020" name="Stud. Mycol.">
        <title>101 Dothideomycetes genomes: A test case for predicting lifestyles and emergence of pathogens.</title>
        <authorList>
            <person name="Haridas S."/>
            <person name="Albert R."/>
            <person name="Binder M."/>
            <person name="Bloem J."/>
            <person name="LaButti K."/>
            <person name="Salamov A."/>
            <person name="Andreopoulos B."/>
            <person name="Baker S."/>
            <person name="Barry K."/>
            <person name="Bills G."/>
            <person name="Bluhm B."/>
            <person name="Cannon C."/>
            <person name="Castanera R."/>
            <person name="Culley D."/>
            <person name="Daum C."/>
            <person name="Ezra D."/>
            <person name="Gonzalez J."/>
            <person name="Henrissat B."/>
            <person name="Kuo A."/>
            <person name="Liang C."/>
            <person name="Lipzen A."/>
            <person name="Lutzoni F."/>
            <person name="Magnuson J."/>
            <person name="Mondo S."/>
            <person name="Nolan M."/>
            <person name="Ohm R."/>
            <person name="Pangilinan J."/>
            <person name="Park H.-J."/>
            <person name="Ramirez L."/>
            <person name="Alfaro M."/>
            <person name="Sun H."/>
            <person name="Tritt A."/>
            <person name="Yoshinaga Y."/>
            <person name="Zwiers L.-H."/>
            <person name="Turgeon B."/>
            <person name="Goodwin S."/>
            <person name="Spatafora J."/>
            <person name="Crous P."/>
            <person name="Grigoriev I."/>
        </authorList>
    </citation>
    <scope>NUCLEOTIDE SEQUENCE [LARGE SCALE GENOMIC DNA]</scope>
    <source>
        <strain evidence="6">CBS 304.66</strain>
    </source>
</reference>
<dbReference type="InterPro" id="IPR036291">
    <property type="entry name" value="NAD(P)-bd_dom_sf"/>
</dbReference>
<evidence type="ECO:0000256" key="1">
    <source>
        <dbReference type="ARBA" id="ARBA00005107"/>
    </source>
</evidence>
<evidence type="ECO:0000313" key="6">
    <source>
        <dbReference type="Proteomes" id="UP000800093"/>
    </source>
</evidence>